<evidence type="ECO:0000256" key="12">
    <source>
        <dbReference type="ARBA" id="ARBA00030514"/>
    </source>
</evidence>
<dbReference type="CDD" id="cd07034">
    <property type="entry name" value="TPP_PYR_PFOR_IOR-alpha_like"/>
    <property type="match status" value="1"/>
</dbReference>
<dbReference type="Pfam" id="PF02775">
    <property type="entry name" value="TPP_enzyme_C"/>
    <property type="match status" value="1"/>
</dbReference>
<dbReference type="GO" id="GO:0043805">
    <property type="term" value="F:indolepyruvate ferredoxin oxidoreductase activity"/>
    <property type="evidence" value="ECO:0007669"/>
    <property type="project" value="UniProtKB-UniRule"/>
</dbReference>
<dbReference type="Proteomes" id="UP000009047">
    <property type="component" value="Chromosome"/>
</dbReference>
<comment type="function">
    <text evidence="1 14">Catalyzes the ferredoxin-dependent oxidative decarboxylation of arylpyruvates.</text>
</comment>
<dbReference type="InterPro" id="IPR029061">
    <property type="entry name" value="THDP-binding"/>
</dbReference>
<comment type="catalytic activity">
    <reaction evidence="13 14">
        <text>indole-3-pyruvate + 2 oxidized [2Fe-2S]-[ferredoxin] + CoA = (indol-3-yl)acetyl-CoA + 2 reduced [2Fe-2S]-[ferredoxin] + CO2 + H(+)</text>
        <dbReference type="Rhea" id="RHEA:12645"/>
        <dbReference type="Rhea" id="RHEA-COMP:10000"/>
        <dbReference type="Rhea" id="RHEA-COMP:10001"/>
        <dbReference type="ChEBI" id="CHEBI:15378"/>
        <dbReference type="ChEBI" id="CHEBI:16526"/>
        <dbReference type="ChEBI" id="CHEBI:17640"/>
        <dbReference type="ChEBI" id="CHEBI:33737"/>
        <dbReference type="ChEBI" id="CHEBI:33738"/>
        <dbReference type="ChEBI" id="CHEBI:57271"/>
        <dbReference type="ChEBI" id="CHEBI:57287"/>
        <dbReference type="EC" id="1.2.7.8"/>
    </reaction>
</comment>
<dbReference type="Pfam" id="PF01855">
    <property type="entry name" value="POR_N"/>
    <property type="match status" value="1"/>
</dbReference>
<dbReference type="EMBL" id="CP002085">
    <property type="protein sequence ID" value="ADK85119.1"/>
    <property type="molecule type" value="Genomic_DNA"/>
</dbReference>
<gene>
    <name evidence="16" type="ordered locus">Deba_1752</name>
</gene>
<evidence type="ECO:0000256" key="6">
    <source>
        <dbReference type="ARBA" id="ARBA00022485"/>
    </source>
</evidence>
<dbReference type="PROSITE" id="PS51379">
    <property type="entry name" value="4FE4S_FER_2"/>
    <property type="match status" value="1"/>
</dbReference>
<dbReference type="InterPro" id="IPR017900">
    <property type="entry name" value="4Fe4S_Fe_S_CS"/>
</dbReference>
<dbReference type="Gene3D" id="3.30.70.20">
    <property type="match status" value="1"/>
</dbReference>
<dbReference type="HOGENOM" id="CLU_017727_0_0_7"/>
<evidence type="ECO:0000256" key="8">
    <source>
        <dbReference type="ARBA" id="ARBA00022982"/>
    </source>
</evidence>
<dbReference type="eggNOG" id="COG4231">
    <property type="taxonomic scope" value="Bacteria"/>
</dbReference>
<dbReference type="KEGG" id="dbr:Deba_1752"/>
<evidence type="ECO:0000256" key="7">
    <source>
        <dbReference type="ARBA" id="ARBA00022723"/>
    </source>
</evidence>
<dbReference type="PANTHER" id="PTHR43710:SF7">
    <property type="entry name" value="INDOLEPYRUVATE OXIDOREDUCTASE SUBUNIT IORA"/>
    <property type="match status" value="1"/>
</dbReference>
<comment type="subunit">
    <text evidence="2">Heterodimer of the IorA and IorB subunits.</text>
</comment>
<keyword evidence="9 14" id="KW-0560">Oxidoreductase</keyword>
<keyword evidence="10 14" id="KW-0408">Iron</keyword>
<keyword evidence="11 14" id="KW-0411">Iron-sulfur</keyword>
<dbReference type="PROSITE" id="PS00198">
    <property type="entry name" value="4FE4S_FER_1"/>
    <property type="match status" value="1"/>
</dbReference>
<dbReference type="GO" id="GO:0051539">
    <property type="term" value="F:4 iron, 4 sulfur cluster binding"/>
    <property type="evidence" value="ECO:0007669"/>
    <property type="project" value="UniProtKB-UniRule"/>
</dbReference>
<feature type="domain" description="4Fe-4S ferredoxin-type" evidence="15">
    <location>
        <begin position="602"/>
        <end position="631"/>
    </location>
</feature>
<proteinExistence type="predicted"/>
<dbReference type="OrthoDB" id="9804603at2"/>
<dbReference type="InterPro" id="IPR017896">
    <property type="entry name" value="4Fe4S_Fe-S-bd"/>
</dbReference>
<sequence length="632" mass="67782">MDDLLSPKGGAQKLLLGNEAIVRGALEAGLAFATCYPGTPSSEVPDTLHRLMRQSPEQVKYHFEYSTNEKVALETASGAAAAGLRTLCTMKHVGLNVAADPLMTLAYSGVRAGMVILTADDPSLFSSQNEQDNRYYARQSGLPMLEPADPAQAKAMTKYAMELSEQLETPVLLRTTTRVNHTRGAVGLDDLPEVKTKAHFVKEPTRFVGVPAVSRNLHLRLLRIYEKAQALSEASPFNSVKGKGRLGVVACGVCVAYVADAVKDLDAAGQIKIFNLGFSWPLPEKKLARFLKSVDQVLVVEELEPLVENALRAIAQEKGIAVKISGKTPGAIPAVSVDVRAPEVFTRAYEYNPRLVRQTIAKAFKLKDNSPPVLDLSDRPALPGRPPNLCAGCPHRATYFAVKQAVGPEAVFTTDIGCYTLGMLPPISMADYLICMGSSVSSAGGIARATDQKVVAFIGDSTFFHSGITGLVNAVHNRHNFTLVILDNGTTAMTGHQPHPGVSQGLADDKTHVDIEKLVRGLGVEHVTTVKPFKVAASVKAIKEAADYPGVSVVISREICPLYGRRVAPRGRKPFRVDPGKCKNHRDCINTVACPAFYIAGDQPAINASQCIGCALCAQICPENAITPVKEA</sequence>
<evidence type="ECO:0000256" key="14">
    <source>
        <dbReference type="PIRNR" id="PIRNR006439"/>
    </source>
</evidence>
<dbReference type="NCBIfam" id="TIGR03336">
    <property type="entry name" value="IOR_alpha"/>
    <property type="match status" value="1"/>
</dbReference>
<dbReference type="InterPro" id="IPR002880">
    <property type="entry name" value="Pyrv_Fd/Flavodoxin_OxRdtase_N"/>
</dbReference>
<dbReference type="Gene3D" id="3.40.50.970">
    <property type="match status" value="2"/>
</dbReference>
<dbReference type="PIRSF" id="PIRSF006439">
    <property type="entry name" value="Indolepyruvate_ferr_oxidored"/>
    <property type="match status" value="1"/>
</dbReference>
<evidence type="ECO:0000256" key="4">
    <source>
        <dbReference type="ARBA" id="ARBA00017710"/>
    </source>
</evidence>
<dbReference type="PANTHER" id="PTHR43710">
    <property type="entry name" value="2-HYDROXYACYL-COA LYASE"/>
    <property type="match status" value="1"/>
</dbReference>
<dbReference type="InterPro" id="IPR045025">
    <property type="entry name" value="HACL1-like"/>
</dbReference>
<keyword evidence="7 14" id="KW-0479">Metal-binding</keyword>
<reference evidence="16 17" key="1">
    <citation type="journal article" date="2010" name="Stand. Genomic Sci.">
        <title>Complete genome sequence of Desulfarculus baarsii type strain (2st14).</title>
        <authorList>
            <person name="Sun H."/>
            <person name="Spring S."/>
            <person name="Lapidus A."/>
            <person name="Davenport K."/>
            <person name="Del Rio T.G."/>
            <person name="Tice H."/>
            <person name="Nolan M."/>
            <person name="Copeland A."/>
            <person name="Cheng J.F."/>
            <person name="Lucas S."/>
            <person name="Tapia R."/>
            <person name="Goodwin L."/>
            <person name="Pitluck S."/>
            <person name="Ivanova N."/>
            <person name="Pagani I."/>
            <person name="Mavromatis K."/>
            <person name="Ovchinnikova G."/>
            <person name="Pati A."/>
            <person name="Chen A."/>
            <person name="Palaniappan K."/>
            <person name="Hauser L."/>
            <person name="Chang Y.J."/>
            <person name="Jeffries C.D."/>
            <person name="Detter J.C."/>
            <person name="Han C."/>
            <person name="Rohde M."/>
            <person name="Brambilla E."/>
            <person name="Goker M."/>
            <person name="Woyke T."/>
            <person name="Bristow J."/>
            <person name="Eisen J.A."/>
            <person name="Markowitz V."/>
            <person name="Hugenholtz P."/>
            <person name="Kyrpides N.C."/>
            <person name="Klenk H.P."/>
            <person name="Land M."/>
        </authorList>
    </citation>
    <scope>NUCLEOTIDE SEQUENCE [LARGE SCALE GENOMIC DNA]</scope>
    <source>
        <strain evidence="17">ATCC 33931 / DSM 2075 / LMG 7858 / VKM B-1802 / 2st14</strain>
    </source>
</reference>
<dbReference type="Pfam" id="PF00037">
    <property type="entry name" value="Fer4"/>
    <property type="match status" value="1"/>
</dbReference>
<evidence type="ECO:0000256" key="11">
    <source>
        <dbReference type="ARBA" id="ARBA00023014"/>
    </source>
</evidence>
<dbReference type="SUPFAM" id="SSF54862">
    <property type="entry name" value="4Fe-4S ferredoxins"/>
    <property type="match status" value="1"/>
</dbReference>
<organism evidence="16 17">
    <name type="scientific">Desulfarculus baarsii (strain ATCC 33931 / DSM 2075 / LMG 7858 / VKM B-1802 / 2st14)</name>
    <dbReference type="NCBI Taxonomy" id="644282"/>
    <lineage>
        <taxon>Bacteria</taxon>
        <taxon>Pseudomonadati</taxon>
        <taxon>Thermodesulfobacteriota</taxon>
        <taxon>Desulfarculia</taxon>
        <taxon>Desulfarculales</taxon>
        <taxon>Desulfarculaceae</taxon>
        <taxon>Desulfarculus</taxon>
    </lineage>
</organism>
<evidence type="ECO:0000259" key="15">
    <source>
        <dbReference type="PROSITE" id="PS51379"/>
    </source>
</evidence>
<accession>E1QHS6</accession>
<dbReference type="GO" id="GO:0030976">
    <property type="term" value="F:thiamine pyrophosphate binding"/>
    <property type="evidence" value="ECO:0007669"/>
    <property type="project" value="InterPro"/>
</dbReference>
<dbReference type="EC" id="1.2.7.8" evidence="3 14"/>
<dbReference type="FunFam" id="3.40.50.970:FF:000039">
    <property type="entry name" value="Indolepyruvate oxidoreductase subunit IorA"/>
    <property type="match status" value="1"/>
</dbReference>
<dbReference type="CDD" id="cd02008">
    <property type="entry name" value="TPP_IOR_alpha"/>
    <property type="match status" value="1"/>
</dbReference>
<evidence type="ECO:0000256" key="9">
    <source>
        <dbReference type="ARBA" id="ARBA00023002"/>
    </source>
</evidence>
<evidence type="ECO:0000313" key="16">
    <source>
        <dbReference type="EMBL" id="ADK85119.1"/>
    </source>
</evidence>
<evidence type="ECO:0000256" key="10">
    <source>
        <dbReference type="ARBA" id="ARBA00023004"/>
    </source>
</evidence>
<dbReference type="InterPro" id="IPR011766">
    <property type="entry name" value="TPP_enzyme_TPP-bd"/>
</dbReference>
<comment type="cofactor">
    <cofactor evidence="14">
        <name>[4Fe-4S] cluster</name>
        <dbReference type="ChEBI" id="CHEBI:49883"/>
    </cofactor>
    <text evidence="14">Binds 2 [4Fe-4S] clusters. In this family the first cluster has a non-standard and varying [4Fe-4S] binding motif CX(2)CX(2)CX(4-5)CP.</text>
</comment>
<dbReference type="GO" id="GO:0044281">
    <property type="term" value="P:small molecule metabolic process"/>
    <property type="evidence" value="ECO:0007669"/>
    <property type="project" value="UniProtKB-ARBA"/>
</dbReference>
<evidence type="ECO:0000256" key="1">
    <source>
        <dbReference type="ARBA" id="ARBA00002995"/>
    </source>
</evidence>
<dbReference type="AlphaFoldDB" id="E1QHS6"/>
<dbReference type="RefSeq" id="WP_013258571.1">
    <property type="nucleotide sequence ID" value="NC_014365.1"/>
</dbReference>
<evidence type="ECO:0000256" key="5">
    <source>
        <dbReference type="ARBA" id="ARBA00022448"/>
    </source>
</evidence>
<dbReference type="InterPro" id="IPR009014">
    <property type="entry name" value="Transketo_C/PFOR_II"/>
</dbReference>
<evidence type="ECO:0000313" key="17">
    <source>
        <dbReference type="Proteomes" id="UP000009047"/>
    </source>
</evidence>
<keyword evidence="8 14" id="KW-0249">Electron transport</keyword>
<dbReference type="SUPFAM" id="SSF52518">
    <property type="entry name" value="Thiamin diphosphate-binding fold (THDP-binding)"/>
    <property type="match status" value="2"/>
</dbReference>
<dbReference type="GO" id="GO:0046872">
    <property type="term" value="F:metal ion binding"/>
    <property type="evidence" value="ECO:0007669"/>
    <property type="project" value="UniProtKB-UniRule"/>
</dbReference>
<dbReference type="InterPro" id="IPR017721">
    <property type="entry name" value="IorA"/>
</dbReference>
<name>E1QHS6_DESB2</name>
<evidence type="ECO:0000256" key="13">
    <source>
        <dbReference type="ARBA" id="ARBA00048332"/>
    </source>
</evidence>
<keyword evidence="5 14" id="KW-0813">Transport</keyword>
<dbReference type="SUPFAM" id="SSF52922">
    <property type="entry name" value="TK C-terminal domain-like"/>
    <property type="match status" value="1"/>
</dbReference>
<keyword evidence="17" id="KW-1185">Reference proteome</keyword>
<protein>
    <recommendedName>
        <fullName evidence="4 14">Indolepyruvate oxidoreductase subunit IorA</fullName>
        <shortName evidence="14">IOR</shortName>
        <ecNumber evidence="3 14">1.2.7.8</ecNumber>
    </recommendedName>
    <alternativeName>
        <fullName evidence="12 14">Indolepyruvate ferredoxin oxidoreductase subunit alpha</fullName>
    </alternativeName>
</protein>
<evidence type="ECO:0000256" key="3">
    <source>
        <dbReference type="ARBA" id="ARBA00012812"/>
    </source>
</evidence>
<dbReference type="STRING" id="644282.Deba_1752"/>
<dbReference type="Gene3D" id="3.40.50.920">
    <property type="match status" value="1"/>
</dbReference>
<keyword evidence="6 14" id="KW-0004">4Fe-4S</keyword>
<evidence type="ECO:0000256" key="2">
    <source>
        <dbReference type="ARBA" id="ARBA00011238"/>
    </source>
</evidence>